<feature type="coiled-coil region" evidence="1">
    <location>
        <begin position="171"/>
        <end position="250"/>
    </location>
</feature>
<accession>A0A857GKJ1</accession>
<evidence type="ECO:0000313" key="2">
    <source>
        <dbReference type="EMBL" id="QHD49798.1"/>
    </source>
</evidence>
<evidence type="ECO:0000313" key="3">
    <source>
        <dbReference type="Proteomes" id="UP000463949"/>
    </source>
</evidence>
<keyword evidence="1" id="KW-0175">Coiled coil</keyword>
<reference evidence="2 3" key="1">
    <citation type="submission" date="2017-10" db="EMBL/GenBank/DDBJ databases">
        <title>Coral associated bacteria.</title>
        <authorList>
            <person name="Wang X."/>
        </authorList>
    </citation>
    <scope>NUCLEOTIDE SEQUENCE [LARGE SCALE GENOMIC DNA]</scope>
    <source>
        <strain evidence="2 3">SCSIO 43005</strain>
    </source>
</reference>
<organism evidence="2 3">
    <name type="scientific">Vreelandella aquamarina</name>
    <dbReference type="NCBI Taxonomy" id="77097"/>
    <lineage>
        <taxon>Bacteria</taxon>
        <taxon>Pseudomonadati</taxon>
        <taxon>Pseudomonadota</taxon>
        <taxon>Gammaproteobacteria</taxon>
        <taxon>Oceanospirillales</taxon>
        <taxon>Halomonadaceae</taxon>
        <taxon>Vreelandella</taxon>
    </lineage>
</organism>
<gene>
    <name evidence="2" type="ORF">CTT34_08900</name>
</gene>
<dbReference type="Proteomes" id="UP000463949">
    <property type="component" value="Chromosome"/>
</dbReference>
<proteinExistence type="predicted"/>
<dbReference type="AlphaFoldDB" id="A0A857GKJ1"/>
<protein>
    <submittedName>
        <fullName evidence="2">Uncharacterized protein</fullName>
    </submittedName>
</protein>
<dbReference type="KEGG" id="hmd:CTT34_08900"/>
<sequence>MTNAHKEWSSWLEKRNAAEKAARIEVGAYKSAHEKTLFQLHHCLERWETDRVMINMPPTDEQVEQVLQHLNALVSGTNRSVAHWQHLPAYKDAIHSIKGAWSDAQEAERELEAKKAEKATADSMLTEVEKLMPEPAPDAVQAIESDLEERWSRVARIDDTLSTMKDSGNITSDLEEQAAAAKREVDRLEAQAMLGDVDEKERQVAAATLAKARKASEKSAEQAEKQAAARRGLEEMRAGLLEEIDSLSELKQSVGFEVAKADIAKHEAALVSAIERLNIPQLMQNLNSARADASRNAPEGHSYSTGRIKITFPTMYAIDEPEEIETSGLELSE</sequence>
<name>A0A857GKJ1_9GAMM</name>
<evidence type="ECO:0000256" key="1">
    <source>
        <dbReference type="SAM" id="Coils"/>
    </source>
</evidence>
<dbReference type="RefSeq" id="WP_159342107.1">
    <property type="nucleotide sequence ID" value="NZ_CP024621.1"/>
</dbReference>
<dbReference type="EMBL" id="CP024621">
    <property type="protein sequence ID" value="QHD49798.1"/>
    <property type="molecule type" value="Genomic_DNA"/>
</dbReference>